<comment type="caution">
    <text evidence="2">The sequence shown here is derived from an EMBL/GenBank/DDBJ whole genome shotgun (WGS) entry which is preliminary data.</text>
</comment>
<name>A0A7X1B364_9BACT</name>
<keyword evidence="2" id="KW-0808">Transferase</keyword>
<proteinExistence type="predicted"/>
<dbReference type="InterPro" id="IPR016181">
    <property type="entry name" value="Acyl_CoA_acyltransferase"/>
</dbReference>
<dbReference type="CDD" id="cd04301">
    <property type="entry name" value="NAT_SF"/>
    <property type="match status" value="1"/>
</dbReference>
<dbReference type="PROSITE" id="PS51186">
    <property type="entry name" value="GNAT"/>
    <property type="match status" value="1"/>
</dbReference>
<accession>A0A7X1B364</accession>
<dbReference type="RefSeq" id="WP_185658683.1">
    <property type="nucleotide sequence ID" value="NZ_CAWPOO010000001.1"/>
</dbReference>
<dbReference type="InterPro" id="IPR000182">
    <property type="entry name" value="GNAT_dom"/>
</dbReference>
<dbReference type="PANTHER" id="PTHR13355">
    <property type="entry name" value="GLUCOSAMINE 6-PHOSPHATE N-ACETYLTRANSFERASE"/>
    <property type="match status" value="1"/>
</dbReference>
<evidence type="ECO:0000259" key="1">
    <source>
        <dbReference type="PROSITE" id="PS51186"/>
    </source>
</evidence>
<dbReference type="GO" id="GO:0008080">
    <property type="term" value="F:N-acetyltransferase activity"/>
    <property type="evidence" value="ECO:0007669"/>
    <property type="project" value="TreeGrafter"/>
</dbReference>
<keyword evidence="3" id="KW-1185">Reference proteome</keyword>
<dbReference type="AlphaFoldDB" id="A0A7X1B364"/>
<sequence>MDFQEITVGSDAYRQECELRQDVLRRPLGLNLYDEDLSEELDHRHFGIFESDKLVACIVAIPEHENQAKLRQMAVAPNTQGCGYGRKLVNLVEDVLAKEGCLSLSLHARESAIGFYAKLGYQIVGDVFNSVGIPHRLMVKKLEPPTGSS</sequence>
<dbReference type="Proteomes" id="UP000526501">
    <property type="component" value="Unassembled WGS sequence"/>
</dbReference>
<dbReference type="Gene3D" id="3.40.630.30">
    <property type="match status" value="1"/>
</dbReference>
<dbReference type="EMBL" id="JACHVC010000001">
    <property type="protein sequence ID" value="MBC2604799.1"/>
    <property type="molecule type" value="Genomic_DNA"/>
</dbReference>
<dbReference type="Pfam" id="PF00583">
    <property type="entry name" value="Acetyltransf_1"/>
    <property type="match status" value="1"/>
</dbReference>
<dbReference type="SUPFAM" id="SSF55729">
    <property type="entry name" value="Acyl-CoA N-acyltransferases (Nat)"/>
    <property type="match status" value="1"/>
</dbReference>
<gene>
    <name evidence="2" type="ORF">H5P27_01890</name>
</gene>
<feature type="domain" description="N-acetyltransferase" evidence="1">
    <location>
        <begin position="1"/>
        <end position="143"/>
    </location>
</feature>
<dbReference type="InterPro" id="IPR039143">
    <property type="entry name" value="GNPNAT1-like"/>
</dbReference>
<protein>
    <submittedName>
        <fullName evidence="2">GNAT family N-acetyltransferase</fullName>
    </submittedName>
</protein>
<evidence type="ECO:0000313" key="2">
    <source>
        <dbReference type="EMBL" id="MBC2604799.1"/>
    </source>
</evidence>
<dbReference type="PANTHER" id="PTHR13355:SF22">
    <property type="entry name" value="SLL0786 PROTEIN"/>
    <property type="match status" value="1"/>
</dbReference>
<organism evidence="2 3">
    <name type="scientific">Pelagicoccus albus</name>
    <dbReference type="NCBI Taxonomy" id="415222"/>
    <lineage>
        <taxon>Bacteria</taxon>
        <taxon>Pseudomonadati</taxon>
        <taxon>Verrucomicrobiota</taxon>
        <taxon>Opitutia</taxon>
        <taxon>Puniceicoccales</taxon>
        <taxon>Pelagicoccaceae</taxon>
        <taxon>Pelagicoccus</taxon>
    </lineage>
</organism>
<reference evidence="2 3" key="1">
    <citation type="submission" date="2020-07" db="EMBL/GenBank/DDBJ databases">
        <authorList>
            <person name="Feng X."/>
        </authorList>
    </citation>
    <scope>NUCLEOTIDE SEQUENCE [LARGE SCALE GENOMIC DNA]</scope>
    <source>
        <strain evidence="2 3">JCM23202</strain>
    </source>
</reference>
<evidence type="ECO:0000313" key="3">
    <source>
        <dbReference type="Proteomes" id="UP000526501"/>
    </source>
</evidence>